<keyword evidence="1" id="KW-0812">Transmembrane</keyword>
<reference evidence="2" key="1">
    <citation type="submission" date="2022-01" db="EMBL/GenBank/DDBJ databases">
        <authorList>
            <person name="Braso-Vives M."/>
        </authorList>
    </citation>
    <scope>NUCLEOTIDE SEQUENCE</scope>
</reference>
<proteinExistence type="predicted"/>
<organism evidence="2 3">
    <name type="scientific">Branchiostoma lanceolatum</name>
    <name type="common">Common lancelet</name>
    <name type="synonym">Amphioxus lanceolatum</name>
    <dbReference type="NCBI Taxonomy" id="7740"/>
    <lineage>
        <taxon>Eukaryota</taxon>
        <taxon>Metazoa</taxon>
        <taxon>Chordata</taxon>
        <taxon>Cephalochordata</taxon>
        <taxon>Leptocardii</taxon>
        <taxon>Amphioxiformes</taxon>
        <taxon>Branchiostomatidae</taxon>
        <taxon>Branchiostoma</taxon>
    </lineage>
</organism>
<feature type="transmembrane region" description="Helical" evidence="1">
    <location>
        <begin position="21"/>
        <end position="44"/>
    </location>
</feature>
<sequence length="292" mass="31154">MQEDVQRRSLYLYIRRRKLQDLIILFNYACETIIMKAFIVIALLCLGGAQASLLDDLAAATTAALDGILSTAQTAAQELLDTYVPVLGQTAQQLVGEAVSSLGDSLTGLLSGKRKRQEFQTEIGQIINDGVQSLLEHTTQAIQNVQDALTGTIDSLFGTTTTDPAQAITTTKRLLVKNQGKAKRAIAATSGKMALRMSRDFFTDLGNGVATIFQPVIDQAALAFNQLVDAATAVGAQVVDHGATFINNVTDSVTQTINNLSGVIDPYVQDAQNIIGSVTDHFTNTFGADTTA</sequence>
<keyword evidence="1" id="KW-1133">Transmembrane helix</keyword>
<dbReference type="AlphaFoldDB" id="A0A8J9VEP1"/>
<dbReference type="Proteomes" id="UP000838412">
    <property type="component" value="Chromosome 10"/>
</dbReference>
<gene>
    <name evidence="2" type="primary">Hypp5487</name>
    <name evidence="2" type="ORF">BLAG_LOCUS2754</name>
</gene>
<name>A0A8J9VEP1_BRALA</name>
<evidence type="ECO:0000313" key="2">
    <source>
        <dbReference type="EMBL" id="CAH1237983.1"/>
    </source>
</evidence>
<keyword evidence="1" id="KW-0472">Membrane</keyword>
<keyword evidence="3" id="KW-1185">Reference proteome</keyword>
<protein>
    <submittedName>
        <fullName evidence="2">Hypp5487 protein</fullName>
    </submittedName>
</protein>
<evidence type="ECO:0000256" key="1">
    <source>
        <dbReference type="SAM" id="Phobius"/>
    </source>
</evidence>
<accession>A0A8J9VEP1</accession>
<evidence type="ECO:0000313" key="3">
    <source>
        <dbReference type="Proteomes" id="UP000838412"/>
    </source>
</evidence>
<dbReference type="EMBL" id="OV696695">
    <property type="protein sequence ID" value="CAH1237983.1"/>
    <property type="molecule type" value="Genomic_DNA"/>
</dbReference>